<dbReference type="CDD" id="cd02440">
    <property type="entry name" value="AdoMet_MTases"/>
    <property type="match status" value="1"/>
</dbReference>
<keyword evidence="2 5" id="KW-0489">Methyltransferase</keyword>
<dbReference type="STRING" id="743722.Sph21_3617"/>
<dbReference type="InterPro" id="IPR029063">
    <property type="entry name" value="SAM-dependent_MTases_sf"/>
</dbReference>
<dbReference type="InterPro" id="IPR051052">
    <property type="entry name" value="Diverse_substrate_MTase"/>
</dbReference>
<accession>F4C779</accession>
<gene>
    <name evidence="5" type="ordered locus">Sph21_3617</name>
</gene>
<sequence>MVGKPFLFYFQYIRDLDQNHMTQAHRNIDRFNFRADNYDKYRPGYPQGLLDFIYKHNSLNEQSVIAELGAGTGILTEELVKWPCSIIAIEPNDEMREKAIQTLQRVKNCVIKDATAEETGLADHSVDLIICAQSFHWFDAMKAKREFERILKNQGKAAIIWNIRSAETAFEKEYEEFILEFSIDYKEVKNRETRGNNLKNFFLSNSMEEHLFIYDTYLTFEQLLGRTLSYSYMPNEGHKRTPEMKTRLRVLFDKYATNQIISLSYKTKLFMGML</sequence>
<name>F4C779_SPHS2</name>
<comment type="similarity">
    <text evidence="1">Belongs to the methyltransferase superfamily.</text>
</comment>
<feature type="domain" description="Methyltransferase type 11" evidence="4">
    <location>
        <begin position="67"/>
        <end position="159"/>
    </location>
</feature>
<evidence type="ECO:0000256" key="2">
    <source>
        <dbReference type="ARBA" id="ARBA00022603"/>
    </source>
</evidence>
<dbReference type="GO" id="GO:0032259">
    <property type="term" value="P:methylation"/>
    <property type="evidence" value="ECO:0007669"/>
    <property type="project" value="UniProtKB-KW"/>
</dbReference>
<dbReference type="SUPFAM" id="SSF53335">
    <property type="entry name" value="S-adenosyl-L-methionine-dependent methyltransferases"/>
    <property type="match status" value="1"/>
</dbReference>
<dbReference type="PANTHER" id="PTHR44942">
    <property type="entry name" value="METHYLTRANSF_11 DOMAIN-CONTAINING PROTEIN"/>
    <property type="match status" value="1"/>
</dbReference>
<keyword evidence="3 5" id="KW-0808">Transferase</keyword>
<dbReference type="KEGG" id="shg:Sph21_3617"/>
<evidence type="ECO:0000256" key="3">
    <source>
        <dbReference type="ARBA" id="ARBA00022679"/>
    </source>
</evidence>
<proteinExistence type="inferred from homology"/>
<dbReference type="PATRIC" id="fig|743722.3.peg.3867"/>
<dbReference type="PANTHER" id="PTHR44942:SF4">
    <property type="entry name" value="METHYLTRANSFERASE TYPE 11 DOMAIN-CONTAINING PROTEIN"/>
    <property type="match status" value="1"/>
</dbReference>
<evidence type="ECO:0000313" key="5">
    <source>
        <dbReference type="EMBL" id="ADZ80154.1"/>
    </source>
</evidence>
<dbReference type="Pfam" id="PF08241">
    <property type="entry name" value="Methyltransf_11"/>
    <property type="match status" value="1"/>
</dbReference>
<dbReference type="eggNOG" id="COG0500">
    <property type="taxonomic scope" value="Bacteria"/>
</dbReference>
<reference evidence="5" key="1">
    <citation type="submission" date="2011-03" db="EMBL/GenBank/DDBJ databases">
        <title>Complete sequence of Sphingobacterium sp. 21.</title>
        <authorList>
            <consortium name="US DOE Joint Genome Institute"/>
            <person name="Lucas S."/>
            <person name="Copeland A."/>
            <person name="Lapidus A."/>
            <person name="Cheng J.-F."/>
            <person name="Goodwin L."/>
            <person name="Pitluck S."/>
            <person name="Davenport K."/>
            <person name="Detter J.C."/>
            <person name="Han C."/>
            <person name="Tapia R."/>
            <person name="Land M."/>
            <person name="Hauser L."/>
            <person name="Kyrpides N."/>
            <person name="Ivanova N."/>
            <person name="Ovchinnikova G."/>
            <person name="Pagani I."/>
            <person name="Siebers A.K."/>
            <person name="Allgaier M."/>
            <person name="Thelen M.P."/>
            <person name="Hugenholtz P."/>
            <person name="Woyke T."/>
        </authorList>
    </citation>
    <scope>NUCLEOTIDE SEQUENCE</scope>
    <source>
        <strain evidence="5">21</strain>
    </source>
</reference>
<organism evidence="5">
    <name type="scientific">Sphingobacterium sp. (strain 21)</name>
    <dbReference type="NCBI Taxonomy" id="743722"/>
    <lineage>
        <taxon>Bacteria</taxon>
        <taxon>Pseudomonadati</taxon>
        <taxon>Bacteroidota</taxon>
        <taxon>Sphingobacteriia</taxon>
        <taxon>Sphingobacteriales</taxon>
        <taxon>Sphingobacteriaceae</taxon>
        <taxon>Sphingobacterium</taxon>
    </lineage>
</organism>
<evidence type="ECO:0000259" key="4">
    <source>
        <dbReference type="Pfam" id="PF08241"/>
    </source>
</evidence>
<evidence type="ECO:0000256" key="1">
    <source>
        <dbReference type="ARBA" id="ARBA00008361"/>
    </source>
</evidence>
<dbReference type="EMBL" id="CP002584">
    <property type="protein sequence ID" value="ADZ80154.1"/>
    <property type="molecule type" value="Genomic_DNA"/>
</dbReference>
<dbReference type="GO" id="GO:0008757">
    <property type="term" value="F:S-adenosylmethionine-dependent methyltransferase activity"/>
    <property type="evidence" value="ECO:0007669"/>
    <property type="project" value="InterPro"/>
</dbReference>
<protein>
    <submittedName>
        <fullName evidence="5">Methyltransferase type 11</fullName>
    </submittedName>
</protein>
<dbReference type="HOGENOM" id="CLU_049344_3_3_10"/>
<dbReference type="InterPro" id="IPR013216">
    <property type="entry name" value="Methyltransf_11"/>
</dbReference>
<dbReference type="Gene3D" id="3.40.50.150">
    <property type="entry name" value="Vaccinia Virus protein VP39"/>
    <property type="match status" value="1"/>
</dbReference>
<dbReference type="AlphaFoldDB" id="F4C779"/>